<dbReference type="GO" id="GO:0003678">
    <property type="term" value="F:DNA helicase activity"/>
    <property type="evidence" value="ECO:0007669"/>
    <property type="project" value="InterPro"/>
</dbReference>
<organism evidence="7 8">
    <name type="scientific">Rhodopseudomonas pseudopalustris</name>
    <dbReference type="NCBI Taxonomy" id="1513892"/>
    <lineage>
        <taxon>Bacteria</taxon>
        <taxon>Pseudomonadati</taxon>
        <taxon>Pseudomonadota</taxon>
        <taxon>Alphaproteobacteria</taxon>
        <taxon>Hyphomicrobiales</taxon>
        <taxon>Nitrobacteraceae</taxon>
        <taxon>Rhodopseudomonas</taxon>
    </lineage>
</organism>
<name>A0A1H8VN50_9BRAD</name>
<dbReference type="GO" id="GO:0005524">
    <property type="term" value="F:ATP binding"/>
    <property type="evidence" value="ECO:0007669"/>
    <property type="project" value="UniProtKB-UniRule"/>
</dbReference>
<evidence type="ECO:0000256" key="4">
    <source>
        <dbReference type="ARBA" id="ARBA00022840"/>
    </source>
</evidence>
<keyword evidence="8" id="KW-1185">Reference proteome</keyword>
<feature type="domain" description="UvrD-like helicase ATP-binding" evidence="6">
    <location>
        <begin position="2"/>
        <end position="236"/>
    </location>
</feature>
<evidence type="ECO:0000313" key="8">
    <source>
        <dbReference type="Proteomes" id="UP000199615"/>
    </source>
</evidence>
<dbReference type="GO" id="GO:0016787">
    <property type="term" value="F:hydrolase activity"/>
    <property type="evidence" value="ECO:0007669"/>
    <property type="project" value="UniProtKB-UniRule"/>
</dbReference>
<sequence length="569" mass="63065">MKLELCDKRKAIIAQTGHLLVLGGPGSGKTTIALFKAQGRFATLKPGQEVLFLSFSRAAIRQVLLRCKEILTPSQRRAVVVQTYHAFCMEMLEAHGRLLHGRSVRFLYPGEERLQKSAFDGDWSVERKRQAAEMGLYCFDLFAAGTADLLEGCAALRGLVADRFPMIIVDEFQDTDDNQWRIVRALAQVTDVFCLADPEQRIFDYRDDIDPRRLDILREAVAIAEFDLGGENHRSPNAGILHFADAVLRNQGPLPVTPDVKQVSYWGNAFSATVHTAVIWTFSALRRKGVEKPSVAVLSRSNSLISDLSVILSEPHTYNNQLLSVIEHDVVWDAELSAAAAIVVASILEWPTGLAAESLARTLLAIAGFYKLKNAEEQTNTAAENARKYDEAAAKVAKGEEPRIKAAKALVAAHAAGVALIGEPVADWKVARRLLQDIPALSELFREVRLVRLFRATDALASGLSERWLASGSYRGASDLVKRILEQERLIAAERDSQFGCILMNMHKAKGKEFDGVVLVEGAFKSGFFDERTEQPPFERSRRLLRVGLTRARTLVTIVRPQNARPLVD</sequence>
<dbReference type="InterPro" id="IPR000212">
    <property type="entry name" value="DNA_helicase_UvrD/REP"/>
</dbReference>
<keyword evidence="4 5" id="KW-0067">ATP-binding</keyword>
<evidence type="ECO:0000313" key="7">
    <source>
        <dbReference type="EMBL" id="SEP16882.1"/>
    </source>
</evidence>
<feature type="binding site" evidence="5">
    <location>
        <begin position="23"/>
        <end position="30"/>
    </location>
    <ligand>
        <name>ATP</name>
        <dbReference type="ChEBI" id="CHEBI:30616"/>
    </ligand>
</feature>
<dbReference type="PANTHER" id="PTHR11070">
    <property type="entry name" value="UVRD / RECB / PCRA DNA HELICASE FAMILY MEMBER"/>
    <property type="match status" value="1"/>
</dbReference>
<dbReference type="Gene3D" id="3.40.50.300">
    <property type="entry name" value="P-loop containing nucleotide triphosphate hydrolases"/>
    <property type="match status" value="2"/>
</dbReference>
<evidence type="ECO:0000256" key="3">
    <source>
        <dbReference type="ARBA" id="ARBA00022806"/>
    </source>
</evidence>
<evidence type="ECO:0000256" key="5">
    <source>
        <dbReference type="PROSITE-ProRule" id="PRU00560"/>
    </source>
</evidence>
<evidence type="ECO:0000256" key="2">
    <source>
        <dbReference type="ARBA" id="ARBA00022801"/>
    </source>
</evidence>
<protein>
    <submittedName>
        <fullName evidence="7">DNA helicase-2 / ATP-dependent DNA helicase PcrA</fullName>
    </submittedName>
</protein>
<evidence type="ECO:0000256" key="1">
    <source>
        <dbReference type="ARBA" id="ARBA00022741"/>
    </source>
</evidence>
<proteinExistence type="predicted"/>
<dbReference type="Proteomes" id="UP000199615">
    <property type="component" value="Unassembled WGS sequence"/>
</dbReference>
<dbReference type="SUPFAM" id="SSF52540">
    <property type="entry name" value="P-loop containing nucleoside triphosphate hydrolases"/>
    <property type="match status" value="1"/>
</dbReference>
<dbReference type="Pfam" id="PF13538">
    <property type="entry name" value="UvrD_C_2"/>
    <property type="match status" value="1"/>
</dbReference>
<reference evidence="8" key="1">
    <citation type="submission" date="2016-10" db="EMBL/GenBank/DDBJ databases">
        <authorList>
            <person name="Varghese N."/>
            <person name="Submissions S."/>
        </authorList>
    </citation>
    <scope>NUCLEOTIDE SEQUENCE [LARGE SCALE GENOMIC DNA]</scope>
    <source>
        <strain evidence="8">DSM 123</strain>
    </source>
</reference>
<dbReference type="Pfam" id="PF00580">
    <property type="entry name" value="UvrD-helicase"/>
    <property type="match status" value="2"/>
</dbReference>
<keyword evidence="3 5" id="KW-0347">Helicase</keyword>
<keyword evidence="2 5" id="KW-0378">Hydrolase</keyword>
<dbReference type="InterPro" id="IPR027417">
    <property type="entry name" value="P-loop_NTPase"/>
</dbReference>
<gene>
    <name evidence="7" type="ORF">SAMN05444123_109106</name>
</gene>
<dbReference type="InterPro" id="IPR014016">
    <property type="entry name" value="UvrD-like_ATP-bd"/>
</dbReference>
<dbReference type="RefSeq" id="WP_092685482.1">
    <property type="nucleotide sequence ID" value="NZ_FODT01000009.1"/>
</dbReference>
<dbReference type="PROSITE" id="PS51198">
    <property type="entry name" value="UVRD_HELICASE_ATP_BIND"/>
    <property type="match status" value="1"/>
</dbReference>
<dbReference type="EMBL" id="FODT01000009">
    <property type="protein sequence ID" value="SEP16882.1"/>
    <property type="molecule type" value="Genomic_DNA"/>
</dbReference>
<keyword evidence="1 5" id="KW-0547">Nucleotide-binding</keyword>
<evidence type="ECO:0000259" key="6">
    <source>
        <dbReference type="PROSITE" id="PS51198"/>
    </source>
</evidence>
<dbReference type="GO" id="GO:0003677">
    <property type="term" value="F:DNA binding"/>
    <property type="evidence" value="ECO:0007669"/>
    <property type="project" value="InterPro"/>
</dbReference>
<dbReference type="InterPro" id="IPR027785">
    <property type="entry name" value="UvrD-like_helicase_C"/>
</dbReference>
<dbReference type="OrthoDB" id="5461146at2"/>
<accession>A0A1H8VN50</accession>
<dbReference type="Gene3D" id="1.10.486.10">
    <property type="entry name" value="PCRA, domain 4"/>
    <property type="match status" value="1"/>
</dbReference>
<dbReference type="AlphaFoldDB" id="A0A1H8VN50"/>